<dbReference type="PANTHER" id="PTHR30349:SF94">
    <property type="entry name" value="INTEGRASE_RECOMBINASE HI_1414-RELATED"/>
    <property type="match status" value="1"/>
</dbReference>
<gene>
    <name evidence="4" type="ORF">C7476_101346</name>
</gene>
<dbReference type="Proteomes" id="UP000253324">
    <property type="component" value="Unassembled WGS sequence"/>
</dbReference>
<dbReference type="GO" id="GO:0006310">
    <property type="term" value="P:DNA recombination"/>
    <property type="evidence" value="ECO:0007669"/>
    <property type="project" value="UniProtKB-KW"/>
</dbReference>
<keyword evidence="1" id="KW-0229">DNA integration</keyword>
<comment type="caution">
    <text evidence="4">The sequence shown here is derived from an EMBL/GenBank/DDBJ whole genome shotgun (WGS) entry which is preliminary data.</text>
</comment>
<name>A0A368Z558_9HYPH</name>
<dbReference type="PROSITE" id="PS51898">
    <property type="entry name" value="TYR_RECOMBINASE"/>
    <property type="match status" value="1"/>
</dbReference>
<evidence type="ECO:0000259" key="3">
    <source>
        <dbReference type="PROSITE" id="PS51898"/>
    </source>
</evidence>
<dbReference type="OrthoDB" id="6388170at2"/>
<dbReference type="RefSeq" id="WP_114428170.1">
    <property type="nucleotide sequence ID" value="NZ_QPJM01000001.1"/>
</dbReference>
<dbReference type="InterPro" id="IPR050090">
    <property type="entry name" value="Tyrosine_recombinase_XerCD"/>
</dbReference>
<accession>A0A368Z558</accession>
<dbReference type="Pfam" id="PF00589">
    <property type="entry name" value="Phage_integrase"/>
    <property type="match status" value="1"/>
</dbReference>
<dbReference type="Gene3D" id="1.10.443.10">
    <property type="entry name" value="Intergrase catalytic core"/>
    <property type="match status" value="1"/>
</dbReference>
<dbReference type="CDD" id="cd00796">
    <property type="entry name" value="INT_Rci_Hp1_C"/>
    <property type="match status" value="1"/>
</dbReference>
<dbReference type="InterPro" id="IPR011010">
    <property type="entry name" value="DNA_brk_join_enz"/>
</dbReference>
<dbReference type="PANTHER" id="PTHR30349">
    <property type="entry name" value="PHAGE INTEGRASE-RELATED"/>
    <property type="match status" value="1"/>
</dbReference>
<keyword evidence="2" id="KW-0233">DNA recombination</keyword>
<evidence type="ECO:0000256" key="2">
    <source>
        <dbReference type="ARBA" id="ARBA00023172"/>
    </source>
</evidence>
<feature type="domain" description="Tyr recombinase" evidence="3">
    <location>
        <begin position="160"/>
        <end position="328"/>
    </location>
</feature>
<dbReference type="AlphaFoldDB" id="A0A368Z558"/>
<sequence length="328" mass="37759">MATIRKLRGRWQGQVRRKGMQPRAKSFDSKSEAEKWARNLEAELDRCGSMPDTRLAEQMTVHDLLTRYRREITAAKRSSKPEATRIGGMLKRAICYRTLAILSPSDIALYRDERLKLVTGSTVLKELNILGHAIDIARKEWGVHLPQNPCRMIRRPAPARARDRRLQDGEEQKLLHAADAGRSPYMRALIIIAIETAMRQGELLSLLWDDVDLERRIVHLDMTKNGESRDVPLSKRALDEFRRLRDGCLQDKVFPTTKGAVCQAWEHLRTRAGSQNLHFHDLRHEAVTRLLERGFNVIETATISGHKELRMLQRYSHLRAVDLVDRLG</sequence>
<evidence type="ECO:0000256" key="1">
    <source>
        <dbReference type="ARBA" id="ARBA00022908"/>
    </source>
</evidence>
<evidence type="ECO:0000313" key="5">
    <source>
        <dbReference type="Proteomes" id="UP000253324"/>
    </source>
</evidence>
<evidence type="ECO:0000313" key="4">
    <source>
        <dbReference type="EMBL" id="RCW87580.1"/>
    </source>
</evidence>
<dbReference type="GO" id="GO:0015074">
    <property type="term" value="P:DNA integration"/>
    <property type="evidence" value="ECO:0007669"/>
    <property type="project" value="UniProtKB-KW"/>
</dbReference>
<reference evidence="4 5" key="1">
    <citation type="submission" date="2018-07" db="EMBL/GenBank/DDBJ databases">
        <title>Genomic Encyclopedia of Type Strains, Phase III (KMG-III): the genomes of soil and plant-associated and newly described type strains.</title>
        <authorList>
            <person name="Whitman W."/>
        </authorList>
    </citation>
    <scope>NUCLEOTIDE SEQUENCE [LARGE SCALE GENOMIC DNA]</scope>
    <source>
        <strain evidence="4 5">31-25a</strain>
    </source>
</reference>
<organism evidence="4 5">
    <name type="scientific">Phyllobacterium bourgognense</name>
    <dbReference type="NCBI Taxonomy" id="314236"/>
    <lineage>
        <taxon>Bacteria</taxon>
        <taxon>Pseudomonadati</taxon>
        <taxon>Pseudomonadota</taxon>
        <taxon>Alphaproteobacteria</taxon>
        <taxon>Hyphomicrobiales</taxon>
        <taxon>Phyllobacteriaceae</taxon>
        <taxon>Phyllobacterium</taxon>
    </lineage>
</organism>
<dbReference type="InterPro" id="IPR013762">
    <property type="entry name" value="Integrase-like_cat_sf"/>
</dbReference>
<dbReference type="SUPFAM" id="SSF56349">
    <property type="entry name" value="DNA breaking-rejoining enzymes"/>
    <property type="match status" value="1"/>
</dbReference>
<proteinExistence type="predicted"/>
<keyword evidence="5" id="KW-1185">Reference proteome</keyword>
<dbReference type="GO" id="GO:0003677">
    <property type="term" value="F:DNA binding"/>
    <property type="evidence" value="ECO:0007669"/>
    <property type="project" value="InterPro"/>
</dbReference>
<protein>
    <submittedName>
        <fullName evidence="4">Phage integrase family protein</fullName>
    </submittedName>
</protein>
<dbReference type="EMBL" id="QPJM01000001">
    <property type="protein sequence ID" value="RCW87580.1"/>
    <property type="molecule type" value="Genomic_DNA"/>
</dbReference>
<dbReference type="InterPro" id="IPR002104">
    <property type="entry name" value="Integrase_catalytic"/>
</dbReference>